<name>A0A9I3BCT5_ANOCL</name>
<sequence length="1239" mass="141877">MNGQAQKRKASFDHSATAENNDSMPSASKISKPLDENEAKGTSSYHGMFYHLQLGMIILLRAFNLHCERQLPKFEITMENKDGGKFDDIVLHYENATVPKGTVYIQAKHKDPVGKLKSITHHDLLSGLTSKGPYSIPTYFASYLELQHHREDLSEHNANVLKASHRYVLCTNVKVDDKVTIIVPQAQPSADGISPLLDSIGGKSYVINQQNNTIQNRLRKTSLEELGKMLASCIKDKKEINGEDCYIFQLYSDLIGACVEKVKPGVYKLIEQPQSTAGKTLAGMIQTALGSKKDKSNAPKEKPEATHILIASRFEKLLSNSNSVNEPYAKVDAMIEQFSDKFLLVCGTKNDTELLEQALGLMPPWVNDKKDKFENLQNILLHALRENPRDDINLENIKKKFIELKVNDSYCKIEKSTKRYLDGESNLYSTIALEPCSLRSLKIHNFFNEKSCDRIHRYYTTANMKMSSVIVKQTAQLLDYNCLIVDSTGGQLKDNLCTVLLDVMKFISEVGLSTNTIITILGALDEELLANIENHARANIIKLIVIEQVAENDLPEDCLLVSDLTKESREQLFERYKQLFLFETTIALNQIVRKTDSLSMLCKVLERYGHQIDQNEVKNINQRNFQTISSWYIPRSLQPYNDDETKSENSVVESKLRFDGFHGNYSEKPSFDSLILPGQDTVERLDVAITSQASLNYQMPYKFSNQSKVHIILDDAGCGKSSYFTWLASYLSRNDPSLCVIRMHAFKYSADFNELQKAHLTPVDDITTIRILFRLFQLTLFATTVSILSAYESNEIRNQAKQTVQILAVSGGKVALDDGTATTLSLSVEQLLVVRLFVEKLNSSQFVIIFDGFDEIAPHYKDFVMSYLGRLATFAGIHKLYISSRPYNFIAELKKTFHNCEIYQLSPFSMIDQLNLIYNYLWRMSADWKKCRKNDRYRVLYLLYVLNFRRMSKLMSTPLFLYMRCAMLLPILERYVDFSSRTVERAISDQQYIDQLQLVSNFVEQKLVILNADKCGTTDTALLIPALQQLTLSANKDRKEKLKLFAILTLFHEEERKRLLSNEEQLLVTNYLKEILQGNEKTGIILGLLDDIPQFGHRIFAEYFAACWLFGNKDRFREVDFFRSRSYWTDEFSLLRDFFDRMVLRESIGCELHMAVLNRSNAQVDDILHTSPVAVEKKDALGRLPLHLAVVDKRLHHRTVTGKLIRRINQCEGWAFRLECIRLCVCFWKNQNDSHAVKT</sequence>
<proteinExistence type="predicted"/>
<evidence type="ECO:0000313" key="3">
    <source>
        <dbReference type="Proteomes" id="UP001105220"/>
    </source>
</evidence>
<reference evidence="2" key="1">
    <citation type="submission" date="2023-03" db="UniProtKB">
        <authorList>
            <consortium name="EnsemblMetazoa"/>
        </authorList>
    </citation>
    <scope>IDENTIFICATION</scope>
    <source>
        <strain evidence="2">Ngousso</strain>
    </source>
</reference>
<organism evidence="2 3">
    <name type="scientific">Anopheles coluzzii</name>
    <name type="common">African malaria mosquito</name>
    <dbReference type="NCBI Taxonomy" id="1518534"/>
    <lineage>
        <taxon>Eukaryota</taxon>
        <taxon>Metazoa</taxon>
        <taxon>Ecdysozoa</taxon>
        <taxon>Arthropoda</taxon>
        <taxon>Hexapoda</taxon>
        <taxon>Insecta</taxon>
        <taxon>Pterygota</taxon>
        <taxon>Neoptera</taxon>
        <taxon>Endopterygota</taxon>
        <taxon>Diptera</taxon>
        <taxon>Nematocera</taxon>
        <taxon>Culicoidea</taxon>
        <taxon>Culicidae</taxon>
        <taxon>Anophelinae</taxon>
        <taxon>Anopheles</taxon>
    </lineage>
</organism>
<keyword evidence="3" id="KW-1185">Reference proteome</keyword>
<dbReference type="Proteomes" id="UP001105220">
    <property type="component" value="Unplaced"/>
</dbReference>
<accession>A0A9I3BCT5</accession>
<dbReference type="VEuPathDB" id="VectorBase:ACON2_038636"/>
<feature type="region of interest" description="Disordered" evidence="1">
    <location>
        <begin position="1"/>
        <end position="38"/>
    </location>
</feature>
<feature type="compositionally biased region" description="Polar residues" evidence="1">
    <location>
        <begin position="17"/>
        <end position="29"/>
    </location>
</feature>
<protein>
    <submittedName>
        <fullName evidence="2">NACHT domain-containing protein</fullName>
    </submittedName>
</protein>
<dbReference type="EnsemblMetazoa" id="ACON030648-RA">
    <property type="protein sequence ID" value="ACON030648-PA"/>
    <property type="gene ID" value="ACON030648"/>
</dbReference>
<evidence type="ECO:0000313" key="2">
    <source>
        <dbReference type="EnsemblMetazoa" id="ACON030648-PA"/>
    </source>
</evidence>
<evidence type="ECO:0000256" key="1">
    <source>
        <dbReference type="SAM" id="MobiDB-lite"/>
    </source>
</evidence>
<dbReference type="AlphaFoldDB" id="A0A9I3BCT5"/>